<evidence type="ECO:0000313" key="12">
    <source>
        <dbReference type="EMBL" id="ADI38119.1"/>
    </source>
</evidence>
<evidence type="ECO:0000256" key="2">
    <source>
        <dbReference type="ARBA" id="ARBA00009441"/>
    </source>
</evidence>
<evidence type="ECO:0000256" key="1">
    <source>
        <dbReference type="ARBA" id="ARBA00003618"/>
    </source>
</evidence>
<dbReference type="GO" id="GO:0006310">
    <property type="term" value="P:DNA recombination"/>
    <property type="evidence" value="ECO:0007669"/>
    <property type="project" value="InterPro"/>
</dbReference>
<dbReference type="NCBIfam" id="TIGR00634">
    <property type="entry name" value="recN"/>
    <property type="match status" value="1"/>
</dbReference>
<dbReference type="eggNOG" id="COG0497">
    <property type="taxonomic scope" value="Bacteria"/>
</dbReference>
<feature type="domain" description="RecF/RecN/SMC N-terminal" evidence="11">
    <location>
        <begin position="2"/>
        <end position="507"/>
    </location>
</feature>
<evidence type="ECO:0000256" key="8">
    <source>
        <dbReference type="ARBA" id="ARBA00033408"/>
    </source>
</evidence>
<dbReference type="InterPro" id="IPR004604">
    <property type="entry name" value="DNA_recomb/repair_RecN"/>
</dbReference>
<dbReference type="PIRSF" id="PIRSF003128">
    <property type="entry name" value="RecN"/>
    <property type="match status" value="1"/>
</dbReference>
<keyword evidence="5 9" id="KW-0227">DNA damage</keyword>
<name>D6YVF8_WADCW</name>
<dbReference type="EMBL" id="CP001928">
    <property type="protein sequence ID" value="ADI38119.1"/>
    <property type="molecule type" value="Genomic_DNA"/>
</dbReference>
<dbReference type="OrthoDB" id="9806954at2"/>
<keyword evidence="7 9" id="KW-0234">DNA repair</keyword>
<dbReference type="InterPro" id="IPR027417">
    <property type="entry name" value="P-loop_NTPase"/>
</dbReference>
<dbReference type="Proteomes" id="UP000001505">
    <property type="component" value="Chromosome"/>
</dbReference>
<dbReference type="PANTHER" id="PTHR11059:SF0">
    <property type="entry name" value="DNA REPAIR PROTEIN RECN"/>
    <property type="match status" value="1"/>
</dbReference>
<evidence type="ECO:0000256" key="7">
    <source>
        <dbReference type="ARBA" id="ARBA00023204"/>
    </source>
</evidence>
<dbReference type="CDD" id="cd03241">
    <property type="entry name" value="ABC_RecN"/>
    <property type="match status" value="2"/>
</dbReference>
<gene>
    <name evidence="12" type="primary">recN</name>
    <name evidence="12" type="ordered locus">wcw_0752</name>
</gene>
<comment type="function">
    <text evidence="1 9">May be involved in recombinational repair of damaged DNA.</text>
</comment>
<evidence type="ECO:0000256" key="5">
    <source>
        <dbReference type="ARBA" id="ARBA00022763"/>
    </source>
</evidence>
<proteinExistence type="inferred from homology"/>
<dbReference type="Gene3D" id="3.40.50.300">
    <property type="entry name" value="P-loop containing nucleotide triphosphate hydrolases"/>
    <property type="match status" value="2"/>
</dbReference>
<dbReference type="SUPFAM" id="SSF52540">
    <property type="entry name" value="P-loop containing nucleoside triphosphate hydrolases"/>
    <property type="match status" value="2"/>
</dbReference>
<dbReference type="GO" id="GO:0006281">
    <property type="term" value="P:DNA repair"/>
    <property type="evidence" value="ECO:0007669"/>
    <property type="project" value="UniProtKB-KW"/>
</dbReference>
<dbReference type="HOGENOM" id="CLU_018297_3_1_0"/>
<evidence type="ECO:0000256" key="4">
    <source>
        <dbReference type="ARBA" id="ARBA00022741"/>
    </source>
</evidence>
<dbReference type="GO" id="GO:0005524">
    <property type="term" value="F:ATP binding"/>
    <property type="evidence" value="ECO:0007669"/>
    <property type="project" value="UniProtKB-KW"/>
</dbReference>
<dbReference type="Pfam" id="PF02463">
    <property type="entry name" value="SMC_N"/>
    <property type="match status" value="1"/>
</dbReference>
<protein>
    <recommendedName>
        <fullName evidence="3 9">DNA repair protein RecN</fullName>
    </recommendedName>
    <alternativeName>
        <fullName evidence="8 9">Recombination protein N</fullName>
    </alternativeName>
</protein>
<dbReference type="KEGG" id="wch:wcw_0752"/>
<dbReference type="AlphaFoldDB" id="D6YVF8"/>
<comment type="similarity">
    <text evidence="2 9">Belongs to the RecN family.</text>
</comment>
<keyword evidence="13" id="KW-1185">Reference proteome</keyword>
<accession>D6YVF8</accession>
<evidence type="ECO:0000313" key="13">
    <source>
        <dbReference type="Proteomes" id="UP000001505"/>
    </source>
</evidence>
<feature type="coiled-coil region" evidence="10">
    <location>
        <begin position="320"/>
        <end position="368"/>
    </location>
</feature>
<evidence type="ECO:0000256" key="9">
    <source>
        <dbReference type="PIRNR" id="PIRNR003128"/>
    </source>
</evidence>
<evidence type="ECO:0000256" key="3">
    <source>
        <dbReference type="ARBA" id="ARBA00021315"/>
    </source>
</evidence>
<dbReference type="GO" id="GO:0043590">
    <property type="term" value="C:bacterial nucleoid"/>
    <property type="evidence" value="ECO:0007669"/>
    <property type="project" value="TreeGrafter"/>
</dbReference>
<keyword evidence="10" id="KW-0175">Coiled coil</keyword>
<evidence type="ECO:0000256" key="10">
    <source>
        <dbReference type="SAM" id="Coils"/>
    </source>
</evidence>
<dbReference type="STRING" id="716544.wcw_0752"/>
<dbReference type="PANTHER" id="PTHR11059">
    <property type="entry name" value="DNA REPAIR PROTEIN RECN"/>
    <property type="match status" value="1"/>
</dbReference>
<sequence>MLKQLYLKNIVLIEETVIPFKKGFNVISGETGAGKSALMAALQQIHGFRADLQLIRHGFDKGIVEAVFDIDELPKVQQMLNESGIDHETGDELLIRREISRTGKSRLFINSQLTHLSTLQAIGGNLFKIVSQRGSQQLFDLDHHLELLDSYGNLKGLRAEYQAAFDKEMDTRKKLERLKNSEQKRIREQEVCLRELEELTAADLQEEEEEELFAEYTKLTNTETLLQLSELITSTLDDQILPALRSVKQSAERLLSLDSLLAETHEQLASSVLEIEELTRSYHDYSNSIEHNPYKTETINQRLTLINKMKKKYGPTIEEAIRYKHSREELLASLENAETEIEELTHALQEQEKGSQELAEKLTKERNRASLLFSEAMTKELRDLNMPHSIFSVKVEMMNRGKTGQDKVEFYFAPNKGEKTVPIRECASGGEISRIQLSIQTLLAGKESIPSLIFDEIDANIGGQTAAIVGRKLQQIGKNHQLLCITHFPQVADSAVHHIQISKKEKDERTVSVINVLRQEGKESELLRMAGKAI</sequence>
<evidence type="ECO:0000259" key="11">
    <source>
        <dbReference type="Pfam" id="PF02463"/>
    </source>
</evidence>
<reference evidence="12 13" key="1">
    <citation type="journal article" date="2010" name="PLoS ONE">
        <title>The Waddlia genome: a window into chlamydial biology.</title>
        <authorList>
            <person name="Bertelli C."/>
            <person name="Collyn F."/>
            <person name="Croxatto A."/>
            <person name="Ruckert C."/>
            <person name="Polkinghorne A."/>
            <person name="Kebbi-Beghdadi C."/>
            <person name="Goesmann A."/>
            <person name="Vaughan L."/>
            <person name="Greub G."/>
        </authorList>
    </citation>
    <scope>NUCLEOTIDE SEQUENCE [LARGE SCALE GENOMIC DNA]</scope>
    <source>
        <strain evidence="13">ATCC VR-1470 / WSU 86-1044</strain>
    </source>
</reference>
<organism evidence="12 13">
    <name type="scientific">Waddlia chondrophila (strain ATCC VR-1470 / WSU 86-1044)</name>
    <dbReference type="NCBI Taxonomy" id="716544"/>
    <lineage>
        <taxon>Bacteria</taxon>
        <taxon>Pseudomonadati</taxon>
        <taxon>Chlamydiota</taxon>
        <taxon>Chlamydiia</taxon>
        <taxon>Parachlamydiales</taxon>
        <taxon>Waddliaceae</taxon>
        <taxon>Waddlia</taxon>
    </lineage>
</organism>
<keyword evidence="6" id="KW-0067">ATP-binding</keyword>
<evidence type="ECO:0000256" key="6">
    <source>
        <dbReference type="ARBA" id="ARBA00022840"/>
    </source>
</evidence>
<keyword evidence="4" id="KW-0547">Nucleotide-binding</keyword>
<dbReference type="GO" id="GO:0009432">
    <property type="term" value="P:SOS response"/>
    <property type="evidence" value="ECO:0007669"/>
    <property type="project" value="TreeGrafter"/>
</dbReference>
<dbReference type="InterPro" id="IPR003395">
    <property type="entry name" value="RecF/RecN/SMC_N"/>
</dbReference>
<dbReference type="RefSeq" id="WP_013181837.1">
    <property type="nucleotide sequence ID" value="NC_014225.1"/>
</dbReference>